<evidence type="ECO:0000313" key="2">
    <source>
        <dbReference type="Proteomes" id="UP000236370"/>
    </source>
</evidence>
<gene>
    <name evidence="1" type="ORF">CK820_G0019870</name>
</gene>
<reference evidence="1 2" key="1">
    <citation type="submission" date="2017-12" db="EMBL/GenBank/DDBJ databases">
        <title>High-resolution comparative analysis of great ape genomes.</title>
        <authorList>
            <person name="Pollen A."/>
            <person name="Hastie A."/>
            <person name="Hormozdiari F."/>
            <person name="Dougherty M."/>
            <person name="Liu R."/>
            <person name="Chaisson M."/>
            <person name="Hoppe E."/>
            <person name="Hill C."/>
            <person name="Pang A."/>
            <person name="Hillier L."/>
            <person name="Baker C."/>
            <person name="Armstrong J."/>
            <person name="Shendure J."/>
            <person name="Paten B."/>
            <person name="Wilson R."/>
            <person name="Chao H."/>
            <person name="Schneider V."/>
            <person name="Ventura M."/>
            <person name="Kronenberg Z."/>
            <person name="Murali S."/>
            <person name="Gordon D."/>
            <person name="Cantsilieris S."/>
            <person name="Munson K."/>
            <person name="Nelson B."/>
            <person name="Raja A."/>
            <person name="Underwood J."/>
            <person name="Diekhans M."/>
            <person name="Fiddes I."/>
            <person name="Haussler D."/>
            <person name="Eichler E."/>
        </authorList>
    </citation>
    <scope>NUCLEOTIDE SEQUENCE [LARGE SCALE GENOMIC DNA]</scope>
    <source>
        <strain evidence="1">Yerkes chimp pedigree #C0471</strain>
    </source>
</reference>
<evidence type="ECO:0000313" key="1">
    <source>
        <dbReference type="EMBL" id="PNI59631.1"/>
    </source>
</evidence>
<dbReference type="Proteomes" id="UP000236370">
    <property type="component" value="Unassembled WGS sequence"/>
</dbReference>
<comment type="caution">
    <text evidence="1">The sequence shown here is derived from an EMBL/GenBank/DDBJ whole genome shotgun (WGS) entry which is preliminary data.</text>
</comment>
<organism evidence="1 2">
    <name type="scientific">Pan troglodytes</name>
    <name type="common">Chimpanzee</name>
    <dbReference type="NCBI Taxonomy" id="9598"/>
    <lineage>
        <taxon>Eukaryota</taxon>
        <taxon>Metazoa</taxon>
        <taxon>Chordata</taxon>
        <taxon>Craniata</taxon>
        <taxon>Vertebrata</taxon>
        <taxon>Euteleostomi</taxon>
        <taxon>Mammalia</taxon>
        <taxon>Eutheria</taxon>
        <taxon>Euarchontoglires</taxon>
        <taxon>Primates</taxon>
        <taxon>Haplorrhini</taxon>
        <taxon>Catarrhini</taxon>
        <taxon>Hominidae</taxon>
        <taxon>Pan</taxon>
    </lineage>
</organism>
<dbReference type="AlphaFoldDB" id="A0A2J8MJD0"/>
<accession>A0A2J8MJD0</accession>
<sequence>MAGAEDGPGQQLELDEDEASCCRWGAQHAGARELAALYSPVPFTL</sequence>
<name>A0A2J8MJD0_PANTR</name>
<dbReference type="EMBL" id="NBAG03000253">
    <property type="protein sequence ID" value="PNI59631.1"/>
    <property type="molecule type" value="Genomic_DNA"/>
</dbReference>
<proteinExistence type="predicted"/>
<protein>
    <submittedName>
        <fullName evidence="1">TMEM189 isoform 3</fullName>
    </submittedName>
</protein>